<accession>A0A085V9P8</accession>
<evidence type="ECO:0000313" key="1">
    <source>
        <dbReference type="EMBL" id="KFE52161.1"/>
    </source>
</evidence>
<dbReference type="Proteomes" id="UP000028643">
    <property type="component" value="Unassembled WGS sequence"/>
</dbReference>
<sequence>MHLQIVPNKLTDYLRRRQILRGTEILKRFFLNGINEHSQSCSLIFHGVNGTLKRSMVIKL</sequence>
<evidence type="ECO:0000313" key="2">
    <source>
        <dbReference type="Proteomes" id="UP000028643"/>
    </source>
</evidence>
<organism evidence="1 2">
    <name type="scientific">Pseudomonas syringae</name>
    <dbReference type="NCBI Taxonomy" id="317"/>
    <lineage>
        <taxon>Bacteria</taxon>
        <taxon>Pseudomonadati</taxon>
        <taxon>Pseudomonadota</taxon>
        <taxon>Gammaproteobacteria</taxon>
        <taxon>Pseudomonadales</taxon>
        <taxon>Pseudomonadaceae</taxon>
        <taxon>Pseudomonas</taxon>
    </lineage>
</organism>
<comment type="caution">
    <text evidence="1">The sequence shown here is derived from an EMBL/GenBank/DDBJ whole genome shotgun (WGS) entry which is preliminary data.</text>
</comment>
<protein>
    <submittedName>
        <fullName evidence="1">Uncharacterized protein</fullName>
    </submittedName>
</protein>
<name>A0A085V9P8_PSESX</name>
<gene>
    <name evidence="1" type="ORF">IV02_10485</name>
</gene>
<dbReference type="AlphaFoldDB" id="A0A085V9P8"/>
<proteinExistence type="predicted"/>
<dbReference type="EMBL" id="JPQT01000099">
    <property type="protein sequence ID" value="KFE52161.1"/>
    <property type="molecule type" value="Genomic_DNA"/>
</dbReference>
<reference evidence="1 2" key="1">
    <citation type="submission" date="2014-07" db="EMBL/GenBank/DDBJ databases">
        <title>Draft Genome Sequences of Environmental Pseudomonas syringae strains.</title>
        <authorList>
            <person name="Baltrus D.A."/>
            <person name="Berge O."/>
            <person name="Morris C."/>
        </authorList>
    </citation>
    <scope>NUCLEOTIDE SEQUENCE [LARGE SCALE GENOMIC DNA]</scope>
    <source>
        <strain evidence="1 2">CEB003</strain>
    </source>
</reference>